<dbReference type="PROSITE" id="PS00022">
    <property type="entry name" value="EGF_1"/>
    <property type="match status" value="5"/>
</dbReference>
<dbReference type="InterPro" id="IPR051830">
    <property type="entry name" value="NOTCH_homolog"/>
</dbReference>
<dbReference type="InterPro" id="IPR011044">
    <property type="entry name" value="Quino_amine_DH_bsu"/>
</dbReference>
<dbReference type="HOGENOM" id="CLU_411548_0_0_7"/>
<dbReference type="KEGG" id="scl:sce2207"/>
<dbReference type="SUPFAM" id="SSF50969">
    <property type="entry name" value="YVTN repeat-like/Quinoprotein amine dehydrogenase"/>
    <property type="match status" value="1"/>
</dbReference>
<feature type="domain" description="EGF-like" evidence="1">
    <location>
        <begin position="24"/>
        <end position="60"/>
    </location>
</feature>
<evidence type="ECO:0000313" key="3">
    <source>
        <dbReference type="Proteomes" id="UP000002139"/>
    </source>
</evidence>
<gene>
    <name evidence="2" type="ordered locus">sce2207</name>
</gene>
<dbReference type="PROSITE" id="PS51257">
    <property type="entry name" value="PROKAR_LIPOPROTEIN"/>
    <property type="match status" value="1"/>
</dbReference>
<keyword evidence="3" id="KW-1185">Reference proteome</keyword>
<evidence type="ECO:0000259" key="1">
    <source>
        <dbReference type="PROSITE" id="PS50026"/>
    </source>
</evidence>
<dbReference type="PROSITE" id="PS50026">
    <property type="entry name" value="EGF_3"/>
    <property type="match status" value="4"/>
</dbReference>
<dbReference type="CDD" id="cd00054">
    <property type="entry name" value="EGF_CA"/>
    <property type="match status" value="2"/>
</dbReference>
<dbReference type="OrthoDB" id="5514547at2"/>
<dbReference type="Proteomes" id="UP000002139">
    <property type="component" value="Chromosome"/>
</dbReference>
<dbReference type="SUPFAM" id="SSF57184">
    <property type="entry name" value="Growth factor receptor domain"/>
    <property type="match status" value="1"/>
</dbReference>
<feature type="domain" description="EGF-like" evidence="1">
    <location>
        <begin position="130"/>
        <end position="167"/>
    </location>
</feature>
<name>A9FWC9_SORC5</name>
<dbReference type="PANTHER" id="PTHR24033">
    <property type="entry name" value="EGF-LIKE DOMAIN-CONTAINING PROTEIN"/>
    <property type="match status" value="1"/>
</dbReference>
<dbReference type="InterPro" id="IPR000742">
    <property type="entry name" value="EGF"/>
</dbReference>
<sequence length="667" mass="67869">MRVLRVSWPLLLLSLLGCEDSVSGFLSCGVEMCSARQECVSSALGPTCVCTEGFVGTECTTCASGYKQVGNRCALIPLDCAVNPELCGPHGTCVATAGADECACEALYEGRLCDECESGYQDNDANGDCRPTCAEAQLDCKAPSRCSDAGGTALCECPTGYTGDDCSRCALGYRDSGTGCVPTCAASGFTCSTNQICVDTETGARCGCAEGYGGIGCASCAEGYLQDSTTGACLPSCDGAGVRCGEHGRCDDSIGFARCVCALGYTGESCDLCAANFEQGEGGRCGRTPTASEALVMAGSFEGRPVLATLDPGSGSALPLAELEVTGLSGGATPQALFVNRAGSISSYSLATGAVEDAVDGSGAVGPLTWDGATNRLYALGGPRSFSLLSIDPAAKTVVPRFETGLAGAADLAFDAANQRVLVLRDTLFAVSLADGALTELAPLPPATLGIEIGADGALLALSATDADEAAARVQACRSTAAELGLDGYAGATGRFVQPDSGVDQVTLAAATPDKLEVQSYLGRGGDSAPRTVQITADNPGVFLCLALEEATLVSVAAGARFRALVIYAADDPIELQIEDGFAGGAVPLIHLGGYAPAFTRPDREDIVVYTPEEWAARGLAVDPRFHRPGPGVLHTLDGAFSVKSSVPLSGGVIPRGPLARWEPVAP</sequence>
<dbReference type="STRING" id="448385.sce2207"/>
<dbReference type="SMART" id="SM00181">
    <property type="entry name" value="EGF"/>
    <property type="match status" value="5"/>
</dbReference>
<reference evidence="2 3" key="1">
    <citation type="journal article" date="2007" name="Nat. Biotechnol.">
        <title>Complete genome sequence of the myxobacterium Sorangium cellulosum.</title>
        <authorList>
            <person name="Schneiker S."/>
            <person name="Perlova O."/>
            <person name="Kaiser O."/>
            <person name="Gerth K."/>
            <person name="Alici A."/>
            <person name="Altmeyer M.O."/>
            <person name="Bartels D."/>
            <person name="Bekel T."/>
            <person name="Beyer S."/>
            <person name="Bode E."/>
            <person name="Bode H.B."/>
            <person name="Bolten C.J."/>
            <person name="Choudhuri J.V."/>
            <person name="Doss S."/>
            <person name="Elnakady Y.A."/>
            <person name="Frank B."/>
            <person name="Gaigalat L."/>
            <person name="Goesmann A."/>
            <person name="Groeger C."/>
            <person name="Gross F."/>
            <person name="Jelsbak L."/>
            <person name="Jelsbak L."/>
            <person name="Kalinowski J."/>
            <person name="Kegler C."/>
            <person name="Knauber T."/>
            <person name="Konietzny S."/>
            <person name="Kopp M."/>
            <person name="Krause L."/>
            <person name="Krug D."/>
            <person name="Linke B."/>
            <person name="Mahmud T."/>
            <person name="Martinez-Arias R."/>
            <person name="McHardy A.C."/>
            <person name="Merai M."/>
            <person name="Meyer F."/>
            <person name="Mormann S."/>
            <person name="Munoz-Dorado J."/>
            <person name="Perez J."/>
            <person name="Pradella S."/>
            <person name="Rachid S."/>
            <person name="Raddatz G."/>
            <person name="Rosenau F."/>
            <person name="Rueckert C."/>
            <person name="Sasse F."/>
            <person name="Scharfe M."/>
            <person name="Schuster S.C."/>
            <person name="Suen G."/>
            <person name="Treuner-Lange A."/>
            <person name="Velicer G.J."/>
            <person name="Vorholter F.-J."/>
            <person name="Weissman K.J."/>
            <person name="Welch R.D."/>
            <person name="Wenzel S.C."/>
            <person name="Whitworth D.E."/>
            <person name="Wilhelm S."/>
            <person name="Wittmann C."/>
            <person name="Bloecker H."/>
            <person name="Puehler A."/>
            <person name="Mueller R."/>
        </authorList>
    </citation>
    <scope>NUCLEOTIDE SEQUENCE [LARGE SCALE GENOMIC DNA]</scope>
    <source>
        <strain evidence="3">So ce56</strain>
    </source>
</reference>
<evidence type="ECO:0000313" key="2">
    <source>
        <dbReference type="EMBL" id="CAN92366.1"/>
    </source>
</evidence>
<dbReference type="PROSITE" id="PS01248">
    <property type="entry name" value="EGF_LAM_1"/>
    <property type="match status" value="2"/>
</dbReference>
<accession>A9FWC9</accession>
<dbReference type="PANTHER" id="PTHR24033:SF151">
    <property type="entry name" value="NOTCH 2"/>
    <property type="match status" value="1"/>
</dbReference>
<dbReference type="AlphaFoldDB" id="A9FWC9"/>
<organism evidence="2 3">
    <name type="scientific">Sorangium cellulosum (strain So ce56)</name>
    <name type="common">Polyangium cellulosum (strain So ce56)</name>
    <dbReference type="NCBI Taxonomy" id="448385"/>
    <lineage>
        <taxon>Bacteria</taxon>
        <taxon>Pseudomonadati</taxon>
        <taxon>Myxococcota</taxon>
        <taxon>Polyangia</taxon>
        <taxon>Polyangiales</taxon>
        <taxon>Polyangiaceae</taxon>
        <taxon>Sorangium</taxon>
    </lineage>
</organism>
<feature type="domain" description="EGF-like" evidence="1">
    <location>
        <begin position="234"/>
        <end position="271"/>
    </location>
</feature>
<dbReference type="InterPro" id="IPR009030">
    <property type="entry name" value="Growth_fac_rcpt_cys_sf"/>
</dbReference>
<protein>
    <submittedName>
        <fullName evidence="2">Slit homolog 3 protein (Slit-3)</fullName>
    </submittedName>
</protein>
<dbReference type="Gene3D" id="2.130.10.10">
    <property type="entry name" value="YVTN repeat-like/Quinoprotein amine dehydrogenase"/>
    <property type="match status" value="1"/>
</dbReference>
<dbReference type="Gene3D" id="2.10.25.10">
    <property type="entry name" value="Laminin"/>
    <property type="match status" value="1"/>
</dbReference>
<dbReference type="Pfam" id="PF00053">
    <property type="entry name" value="EGF_laminin"/>
    <property type="match status" value="1"/>
</dbReference>
<dbReference type="BioCyc" id="SCEL448385:SCE_RS11325-MONOMER"/>
<dbReference type="InterPro" id="IPR015943">
    <property type="entry name" value="WD40/YVTN_repeat-like_dom_sf"/>
</dbReference>
<dbReference type="EMBL" id="AM746676">
    <property type="protein sequence ID" value="CAN92366.1"/>
    <property type="molecule type" value="Genomic_DNA"/>
</dbReference>
<dbReference type="InterPro" id="IPR002049">
    <property type="entry name" value="LE_dom"/>
</dbReference>
<feature type="domain" description="EGF-like" evidence="1">
    <location>
        <begin position="76"/>
        <end position="114"/>
    </location>
</feature>
<dbReference type="RefSeq" id="WP_012234841.1">
    <property type="nucleotide sequence ID" value="NC_010162.1"/>
</dbReference>
<proteinExistence type="predicted"/>